<dbReference type="SUPFAM" id="SSF56112">
    <property type="entry name" value="Protein kinase-like (PK-like)"/>
    <property type="match status" value="1"/>
</dbReference>
<evidence type="ECO:0000256" key="3">
    <source>
        <dbReference type="SAM" id="Phobius"/>
    </source>
</evidence>
<feature type="transmembrane region" description="Helical" evidence="3">
    <location>
        <begin position="850"/>
        <end position="869"/>
    </location>
</feature>
<dbReference type="EMBL" id="OY731407">
    <property type="protein sequence ID" value="CAJ1976772.1"/>
    <property type="molecule type" value="Genomic_DNA"/>
</dbReference>
<dbReference type="PANTHER" id="PTHR10566:SF123">
    <property type="entry name" value="PROTEIN KINASE SUPERFAMILY PROTEIN"/>
    <property type="match status" value="1"/>
</dbReference>
<dbReference type="Gramene" id="rna-AYBTSS11_LOCUS28915">
    <property type="protein sequence ID" value="CAJ1976772.1"/>
    <property type="gene ID" value="gene-AYBTSS11_LOCUS28915"/>
</dbReference>
<dbReference type="Pfam" id="PF03109">
    <property type="entry name" value="ABC1"/>
    <property type="match status" value="1"/>
</dbReference>
<keyword evidence="3" id="KW-1133">Transmembrane helix</keyword>
<evidence type="ECO:0000256" key="1">
    <source>
        <dbReference type="ARBA" id="ARBA00009670"/>
    </source>
</evidence>
<keyword evidence="3" id="KW-0472">Membrane</keyword>
<proteinExistence type="inferred from homology"/>
<name>A0AA87B701_9FABA</name>
<accession>A0AA87B701</accession>
<feature type="compositionally biased region" description="Pro residues" evidence="2">
    <location>
        <begin position="1"/>
        <end position="12"/>
    </location>
</feature>
<dbReference type="InterPro" id="IPR000719">
    <property type="entry name" value="Prot_kinase_dom"/>
</dbReference>
<comment type="similarity">
    <text evidence="1">Belongs to the protein kinase superfamily. ADCK protein kinase family.</text>
</comment>
<dbReference type="InterPro" id="IPR011009">
    <property type="entry name" value="Kinase-like_dom_sf"/>
</dbReference>
<dbReference type="GO" id="GO:0004672">
    <property type="term" value="F:protein kinase activity"/>
    <property type="evidence" value="ECO:0007669"/>
    <property type="project" value="InterPro"/>
</dbReference>
<feature type="domain" description="Protein kinase" evidence="4">
    <location>
        <begin position="273"/>
        <end position="628"/>
    </location>
</feature>
<feature type="transmembrane region" description="Helical" evidence="3">
    <location>
        <begin position="783"/>
        <end position="807"/>
    </location>
</feature>
<dbReference type="InterPro" id="IPR004147">
    <property type="entry name" value="ABC1_dom"/>
</dbReference>
<dbReference type="GO" id="GO:0005524">
    <property type="term" value="F:ATP binding"/>
    <property type="evidence" value="ECO:0007669"/>
    <property type="project" value="InterPro"/>
</dbReference>
<sequence length="1032" mass="116407">MPTVLAPPPPSLPVRASLPRRAQSKKQQQQKQQKQAWGDFSHFAQVVGKDVEFIKRGIDNGVAWVNHTFRIPQVAKKIDDVVWLRHLEDPHCPPFPSPSWPQPWYPGLTGVDLLMSDLKALEAYASYFFYMSKVWSKPLPEAYDPQDVAQYFSVRPHVVTFRVLEVLFSFAAAMVSIRTSGFKKFLRLVPEEDVDDTSSQYNFGMVLKETLLNLGPTFIKVGQSLSTRPDIIGVEMSKALSELHDQIPPFPRNVAMKIMEEEFGCPLETFFSYISEEPIAAASFGQVYFARTTDGNNVAVKVQRPHLHHVVVRDIYILRLGLGLLQKIAKRKSDPRLYADELGKGFVGELDYKLEAANASKFQEVHSSFTFMHVPKVYQHLTRKRVLTMEWMVGESPTVLLSLTAGSVGNVSEYSEKQKLDAKRRLLDLLNKGVEATLVQLLETGLLHADPHPGNLRYTSSGQIGFLDFGLLCQMEKRHQFAMLASIIHIVNGDWASLVRALIDMDVVRPGTNIRLVTLELEQALGEVEFKEGIPDVKFSRVLGKIWTVALKYHFRMPPYYTLVLRSLASFEGLAIAADANFKTFEAAYPYVVRKLLTENSSATRNILHSVLLNRRKEFQWQRLSLFLRVGATRKALRLVASNSETSVDHLSNKVTDTIDVAYLVLRILPSKDGVAIRRLLMTADGASLIKTVVSKEGKSFRQQLCKIIVDIVYQWMIKLFGQGITVTQYSRVILANGPSNKESGLFPRSSLPTDDYNIIFRDRRLRVIFSKLLKSASRDKILMLRFFWASLLIMVTASTLACHRLVVSLSEAYLGKIFDAPKRYAVNSNPVFDLHENASAVAVAGFTRLIALHIVLHLFPSAITYLALIPARFPSFALHCTWTLHSSVRRSMDSQLNLDQEFPFIKIKVKATSYLPTVCIWYIYELDLPQILAEKTRNETERPVIDPIASIFHRICCCGRSDASNDARGYTLGDEPLPGCDPIEAFRRRQFHITLLFSSRGRGALEERLAAERLAGARSAGEVLTDATENV</sequence>
<dbReference type="PROSITE" id="PS50011">
    <property type="entry name" value="PROTEIN_KINASE_DOM"/>
    <property type="match status" value="1"/>
</dbReference>
<evidence type="ECO:0000313" key="5">
    <source>
        <dbReference type="EMBL" id="CAJ1976772.1"/>
    </source>
</evidence>
<feature type="region of interest" description="Disordered" evidence="2">
    <location>
        <begin position="1"/>
        <end position="37"/>
    </location>
</feature>
<dbReference type="Proteomes" id="UP001189624">
    <property type="component" value="Chromosome 10"/>
</dbReference>
<dbReference type="PANTHER" id="PTHR10566">
    <property type="entry name" value="CHAPERONE-ACTIVITY OF BC1 COMPLEX CABC1 -RELATED"/>
    <property type="match status" value="1"/>
</dbReference>
<dbReference type="InterPro" id="IPR050154">
    <property type="entry name" value="UbiB_kinase"/>
</dbReference>
<feature type="compositionally biased region" description="Low complexity" evidence="2">
    <location>
        <begin position="13"/>
        <end position="35"/>
    </location>
</feature>
<evidence type="ECO:0000256" key="2">
    <source>
        <dbReference type="SAM" id="MobiDB-lite"/>
    </source>
</evidence>
<dbReference type="CDD" id="cd05121">
    <property type="entry name" value="ABC1_ADCK3-like"/>
    <property type="match status" value="1"/>
</dbReference>
<dbReference type="AlphaFoldDB" id="A0AA87B701"/>
<organism evidence="5 6">
    <name type="scientific">Sphenostylis stenocarpa</name>
    <dbReference type="NCBI Taxonomy" id="92480"/>
    <lineage>
        <taxon>Eukaryota</taxon>
        <taxon>Viridiplantae</taxon>
        <taxon>Streptophyta</taxon>
        <taxon>Embryophyta</taxon>
        <taxon>Tracheophyta</taxon>
        <taxon>Spermatophyta</taxon>
        <taxon>Magnoliopsida</taxon>
        <taxon>eudicotyledons</taxon>
        <taxon>Gunneridae</taxon>
        <taxon>Pentapetalae</taxon>
        <taxon>rosids</taxon>
        <taxon>fabids</taxon>
        <taxon>Fabales</taxon>
        <taxon>Fabaceae</taxon>
        <taxon>Papilionoideae</taxon>
        <taxon>50 kb inversion clade</taxon>
        <taxon>NPAAA clade</taxon>
        <taxon>indigoferoid/millettioid clade</taxon>
        <taxon>Phaseoleae</taxon>
        <taxon>Sphenostylis</taxon>
    </lineage>
</organism>
<evidence type="ECO:0000259" key="4">
    <source>
        <dbReference type="PROSITE" id="PS50011"/>
    </source>
</evidence>
<keyword evidence="6" id="KW-1185">Reference proteome</keyword>
<reference evidence="5" key="1">
    <citation type="submission" date="2023-10" db="EMBL/GenBank/DDBJ databases">
        <authorList>
            <person name="Domelevo Entfellner J.-B."/>
        </authorList>
    </citation>
    <scope>NUCLEOTIDE SEQUENCE</scope>
</reference>
<protein>
    <recommendedName>
        <fullName evidence="4">Protein kinase domain-containing protein</fullName>
    </recommendedName>
</protein>
<gene>
    <name evidence="5" type="ORF">AYBTSS11_LOCUS28915</name>
</gene>
<evidence type="ECO:0000313" key="6">
    <source>
        <dbReference type="Proteomes" id="UP001189624"/>
    </source>
</evidence>
<keyword evidence="3" id="KW-0812">Transmembrane</keyword>